<dbReference type="Proteomes" id="UP000054558">
    <property type="component" value="Unassembled WGS sequence"/>
</dbReference>
<accession>A0A1Y1IRC8</accession>
<feature type="transmembrane region" description="Helical" evidence="1">
    <location>
        <begin position="12"/>
        <end position="32"/>
    </location>
</feature>
<dbReference type="OrthoDB" id="2020419at2759"/>
<dbReference type="EMBL" id="DF237689">
    <property type="protein sequence ID" value="GAQ91187.1"/>
    <property type="molecule type" value="Genomic_DNA"/>
</dbReference>
<reference evidence="2 3" key="1">
    <citation type="journal article" date="2014" name="Nat. Commun.">
        <title>Klebsormidium flaccidum genome reveals primary factors for plant terrestrial adaptation.</title>
        <authorList>
            <person name="Hori K."/>
            <person name="Maruyama F."/>
            <person name="Fujisawa T."/>
            <person name="Togashi T."/>
            <person name="Yamamoto N."/>
            <person name="Seo M."/>
            <person name="Sato S."/>
            <person name="Yamada T."/>
            <person name="Mori H."/>
            <person name="Tajima N."/>
            <person name="Moriyama T."/>
            <person name="Ikeuchi M."/>
            <person name="Watanabe M."/>
            <person name="Wada H."/>
            <person name="Kobayashi K."/>
            <person name="Saito M."/>
            <person name="Masuda T."/>
            <person name="Sasaki-Sekimoto Y."/>
            <person name="Mashiguchi K."/>
            <person name="Awai K."/>
            <person name="Shimojima M."/>
            <person name="Masuda S."/>
            <person name="Iwai M."/>
            <person name="Nobusawa T."/>
            <person name="Narise T."/>
            <person name="Kondo S."/>
            <person name="Saito H."/>
            <person name="Sato R."/>
            <person name="Murakawa M."/>
            <person name="Ihara Y."/>
            <person name="Oshima-Yamada Y."/>
            <person name="Ohtaka K."/>
            <person name="Satoh M."/>
            <person name="Sonobe K."/>
            <person name="Ishii M."/>
            <person name="Ohtani R."/>
            <person name="Kanamori-Sato M."/>
            <person name="Honoki R."/>
            <person name="Miyazaki D."/>
            <person name="Mochizuki H."/>
            <person name="Umetsu J."/>
            <person name="Higashi K."/>
            <person name="Shibata D."/>
            <person name="Kamiya Y."/>
            <person name="Sato N."/>
            <person name="Nakamura Y."/>
            <person name="Tabata S."/>
            <person name="Ida S."/>
            <person name="Kurokawa K."/>
            <person name="Ohta H."/>
        </authorList>
    </citation>
    <scope>NUCLEOTIDE SEQUENCE [LARGE SCALE GENOMIC DNA]</scope>
    <source>
        <strain evidence="2 3">NIES-2285</strain>
    </source>
</reference>
<dbReference type="AlphaFoldDB" id="A0A1Y1IRC8"/>
<gene>
    <name evidence="2" type="ORF">KFL_007400030</name>
</gene>
<keyword evidence="1" id="KW-1133">Transmembrane helix</keyword>
<evidence type="ECO:0000256" key="1">
    <source>
        <dbReference type="SAM" id="Phobius"/>
    </source>
</evidence>
<keyword evidence="1" id="KW-0472">Membrane</keyword>
<sequence>MGLMVPYRRHLCVGGRVLGSIAVIGVMLWALAEDIDSAINASILRFQGNFVLLAESCEETHALNDRFLISAYQKHLECKESQAAFATGSAKGTKFFVPAQLNEQLSKAVGHFADIAVIGAALNRTLVLPRVGQGEISIDLALPFGSYFELMSLRELVWITSEQLVARQSAGPEKLTGAYVFLTHGRYACSSMLRLLRVSVLAEAERMAETSDYTCYNGTDLLTSGDDVLVRGKAVEAALSEALKQVNVVFLVKEEMYYWASSLTEKVAAIESKLYNHHPLFFEDLTTRFIEKHLGFNYLALQWRTEKCFRQPHCDGAFFGFDRDCNGYDSGFRSRSSFPADSASPCKALVFVKLRGNLLFWGVRKMYVLPKGVAGNMRDDESDPEDDLDFVYPEKSEFVTEHRASLKELMRIKGGSQ</sequence>
<protein>
    <submittedName>
        <fullName evidence="2">Uncharacterized protein</fullName>
    </submittedName>
</protein>
<keyword evidence="1" id="KW-0812">Transmembrane</keyword>
<organism evidence="2 3">
    <name type="scientific">Klebsormidium nitens</name>
    <name type="common">Green alga</name>
    <name type="synonym">Ulothrix nitens</name>
    <dbReference type="NCBI Taxonomy" id="105231"/>
    <lineage>
        <taxon>Eukaryota</taxon>
        <taxon>Viridiplantae</taxon>
        <taxon>Streptophyta</taxon>
        <taxon>Klebsormidiophyceae</taxon>
        <taxon>Klebsormidiales</taxon>
        <taxon>Klebsormidiaceae</taxon>
        <taxon>Klebsormidium</taxon>
    </lineage>
</organism>
<name>A0A1Y1IRC8_KLENI</name>
<evidence type="ECO:0000313" key="3">
    <source>
        <dbReference type="Proteomes" id="UP000054558"/>
    </source>
</evidence>
<proteinExistence type="predicted"/>
<keyword evidence="3" id="KW-1185">Reference proteome</keyword>
<evidence type="ECO:0000313" key="2">
    <source>
        <dbReference type="EMBL" id="GAQ91187.1"/>
    </source>
</evidence>